<dbReference type="Pfam" id="PF22942">
    <property type="entry name" value="DUF7025"/>
    <property type="match status" value="1"/>
</dbReference>
<proteinExistence type="predicted"/>
<accession>A0A8H6J7K7</accession>
<dbReference type="Proteomes" id="UP000652219">
    <property type="component" value="Unassembled WGS sequence"/>
</dbReference>
<dbReference type="InterPro" id="IPR054289">
    <property type="entry name" value="DUF7025"/>
</dbReference>
<evidence type="ECO:0000313" key="3">
    <source>
        <dbReference type="EMBL" id="KAF6807999.1"/>
    </source>
</evidence>
<evidence type="ECO:0000259" key="2">
    <source>
        <dbReference type="Pfam" id="PF22942"/>
    </source>
</evidence>
<keyword evidence="4" id="KW-1185">Reference proteome</keyword>
<dbReference type="PANTHER" id="PTHR46411">
    <property type="entry name" value="FAMILY ATPASE, PUTATIVE-RELATED"/>
    <property type="match status" value="1"/>
</dbReference>
<organism evidence="3 4">
    <name type="scientific">Colletotrichum sojae</name>
    <dbReference type="NCBI Taxonomy" id="2175907"/>
    <lineage>
        <taxon>Eukaryota</taxon>
        <taxon>Fungi</taxon>
        <taxon>Dikarya</taxon>
        <taxon>Ascomycota</taxon>
        <taxon>Pezizomycotina</taxon>
        <taxon>Sordariomycetes</taxon>
        <taxon>Hypocreomycetidae</taxon>
        <taxon>Glomerellales</taxon>
        <taxon>Glomerellaceae</taxon>
        <taxon>Colletotrichum</taxon>
        <taxon>Colletotrichum orchidearum species complex</taxon>
    </lineage>
</organism>
<dbReference type="EMBL" id="WIGN01000126">
    <property type="protein sequence ID" value="KAF6807999.1"/>
    <property type="molecule type" value="Genomic_DNA"/>
</dbReference>
<sequence>MLGAAPWPPESQDDSDSDDKSLENKKRDIVLLRCFIDMSEKFLKPLLTLQSSISDGTLEKISFADLWFLYQPSDIVFGREPTSDHKQHGPSYSDLKLYCYSWRYNGTRFMPSTTTKTIPMFDGEKSIKDLPYFPKQLCESDDPVVSELVARGNRFQR</sequence>
<comment type="caution">
    <text evidence="3">The sequence shown here is derived from an EMBL/GenBank/DDBJ whole genome shotgun (WGS) entry which is preliminary data.</text>
</comment>
<gene>
    <name evidence="3" type="ORF">CSOJ01_07849</name>
</gene>
<feature type="domain" description="DUF7025" evidence="2">
    <location>
        <begin position="58"/>
        <end position="137"/>
    </location>
</feature>
<reference evidence="3 4" key="1">
    <citation type="journal article" date="2020" name="Phytopathology">
        <title>Genome Sequence Resources of Colletotrichum truncatum, C. plurivorum, C. musicola, and C. sojae: Four Species Pathogenic to Soybean (Glycine max).</title>
        <authorList>
            <person name="Rogerio F."/>
            <person name="Boufleur T.R."/>
            <person name="Ciampi-Guillardi M."/>
            <person name="Sukno S.A."/>
            <person name="Thon M.R."/>
            <person name="Massola Junior N.S."/>
            <person name="Baroncelli R."/>
        </authorList>
    </citation>
    <scope>NUCLEOTIDE SEQUENCE [LARGE SCALE GENOMIC DNA]</scope>
    <source>
        <strain evidence="3 4">LFN0009</strain>
    </source>
</reference>
<dbReference type="PANTHER" id="PTHR46411:SF3">
    <property type="entry name" value="AAA+ ATPASE DOMAIN-CONTAINING PROTEIN"/>
    <property type="match status" value="1"/>
</dbReference>
<evidence type="ECO:0000313" key="4">
    <source>
        <dbReference type="Proteomes" id="UP000652219"/>
    </source>
</evidence>
<dbReference type="AlphaFoldDB" id="A0A8H6J7K7"/>
<protein>
    <submittedName>
        <fullName evidence="3">AAA family ATPase</fullName>
    </submittedName>
</protein>
<evidence type="ECO:0000256" key="1">
    <source>
        <dbReference type="SAM" id="MobiDB-lite"/>
    </source>
</evidence>
<feature type="non-terminal residue" evidence="3">
    <location>
        <position position="157"/>
    </location>
</feature>
<feature type="region of interest" description="Disordered" evidence="1">
    <location>
        <begin position="1"/>
        <end position="22"/>
    </location>
</feature>
<name>A0A8H6J7K7_9PEZI</name>